<organism evidence="1 2">
    <name type="scientific">Diphasiastrum complanatum</name>
    <name type="common">Issler's clubmoss</name>
    <name type="synonym">Lycopodium complanatum</name>
    <dbReference type="NCBI Taxonomy" id="34168"/>
    <lineage>
        <taxon>Eukaryota</taxon>
        <taxon>Viridiplantae</taxon>
        <taxon>Streptophyta</taxon>
        <taxon>Embryophyta</taxon>
        <taxon>Tracheophyta</taxon>
        <taxon>Lycopodiopsida</taxon>
        <taxon>Lycopodiales</taxon>
        <taxon>Lycopodiaceae</taxon>
        <taxon>Lycopodioideae</taxon>
        <taxon>Diphasiastrum</taxon>
    </lineage>
</organism>
<sequence length="676" mass="74014">MALALVSTLHICNATAGIHFSSSALSSSSYSFSFLTDHHHHHPRRRRRSSSSSVARLDVHSSSILLEAHANEPFYFIPNSALFLSPSSTCYGGNHHGRVRSCECGCSLQWDVAGEEEEERGLTSETSLDWTHKIPVNDELRSQLLSSSSLIKSPEGKAETKGTRRQKVLDFEQQIPDYLLPKVAIVGRPNVGKSALFNRIAGRNVSIVHDEPGVTRDRVYTRAFWEDKEFMVVDTGGVVSVPSSESQGSDALAITRGGGPVAVAQALKDAAAAGLPALIERQAASAVEEALAIIFVVDGQAGVNASDLDIAEWLRKKHSNKFITLAVNKCESPVKGLLQAADFWCLGFTPIPVSAISGTGTGDLLDDVCAHLTSLEMRDDLDNKEKERLAIAIIGKPNVGKSSILNALVGEERTIVSPVSGTTRDAIDTEFTGPNGKLFQLIDTAGIRRRAAVAAAGSKTESLSVNRALQAIRRSDVVALVIDAMDCVTEQDYKLAEIIEKEGKACIIVVNKWDTIPDKNSKTTVYYEDDVREKLRVLYWAPIVYTSATNNQRIYRILEVATNAGEERCKRISTAILNQVVQEAVSLRQPPTTRGGKKGRIYYCTQAAIRPPTFVFFVNDAKLFPEDYRKYVHKHLRQNVGFPGTPIRLLWRSKTKPERAHSKTGSSEASRMMAAT</sequence>
<protein>
    <submittedName>
        <fullName evidence="1">Uncharacterized protein</fullName>
    </submittedName>
</protein>
<reference evidence="2" key="1">
    <citation type="journal article" date="2024" name="Proc. Natl. Acad. Sci. U.S.A.">
        <title>Extraordinary preservation of gene collinearity over three hundred million years revealed in homosporous lycophytes.</title>
        <authorList>
            <person name="Li C."/>
            <person name="Wickell D."/>
            <person name="Kuo L.Y."/>
            <person name="Chen X."/>
            <person name="Nie B."/>
            <person name="Liao X."/>
            <person name="Peng D."/>
            <person name="Ji J."/>
            <person name="Jenkins J."/>
            <person name="Williams M."/>
            <person name="Shu S."/>
            <person name="Plott C."/>
            <person name="Barry K."/>
            <person name="Rajasekar S."/>
            <person name="Grimwood J."/>
            <person name="Han X."/>
            <person name="Sun S."/>
            <person name="Hou Z."/>
            <person name="He W."/>
            <person name="Dai G."/>
            <person name="Sun C."/>
            <person name="Schmutz J."/>
            <person name="Leebens-Mack J.H."/>
            <person name="Li F.W."/>
            <person name="Wang L."/>
        </authorList>
    </citation>
    <scope>NUCLEOTIDE SEQUENCE [LARGE SCALE GENOMIC DNA]</scope>
    <source>
        <strain evidence="2">cv. PW_Plant_1</strain>
    </source>
</reference>
<keyword evidence="2" id="KW-1185">Reference proteome</keyword>
<gene>
    <name evidence="1" type="ORF">O6H91_12G039800</name>
</gene>
<dbReference type="EMBL" id="CM055103">
    <property type="protein sequence ID" value="KAJ7535604.1"/>
    <property type="molecule type" value="Genomic_DNA"/>
</dbReference>
<proteinExistence type="predicted"/>
<name>A0ACC2C0M8_DIPCM</name>
<dbReference type="Proteomes" id="UP001162992">
    <property type="component" value="Chromosome 12"/>
</dbReference>
<comment type="caution">
    <text evidence="1">The sequence shown here is derived from an EMBL/GenBank/DDBJ whole genome shotgun (WGS) entry which is preliminary data.</text>
</comment>
<accession>A0ACC2C0M8</accession>
<evidence type="ECO:0000313" key="2">
    <source>
        <dbReference type="Proteomes" id="UP001162992"/>
    </source>
</evidence>
<evidence type="ECO:0000313" key="1">
    <source>
        <dbReference type="EMBL" id="KAJ7535604.1"/>
    </source>
</evidence>